<gene>
    <name evidence="3" type="ORF">EU556_11470</name>
</gene>
<dbReference type="InterPro" id="IPR026444">
    <property type="entry name" value="Secre_tail"/>
</dbReference>
<feature type="signal peptide" evidence="1">
    <location>
        <begin position="1"/>
        <end position="25"/>
    </location>
</feature>
<comment type="caution">
    <text evidence="3">The sequence shown here is derived from an EMBL/GenBank/DDBJ whole genome shotgun (WGS) entry which is preliminary data.</text>
</comment>
<sequence length="622" mass="67316">MLRPLRSLFFLTSALLGLWPIVSHAQTVQPLSSGPAQPPASVSVRRVQALALPFFDDFAGQAEGRPNEQRWLTTGGTLINNRFARRPPSKGVATFDGFRADGRSYGGVSSVGYTDSLTSQPIDLSGLSATDNVFLSFFWQAGTLVGPPVAATSARPTGLYVDFLDDAGNWREVSQVRSSGDTTNFRFRAVPINQASYLHKEFQFRVRVFGYQYNNRDAWSIDYVRLDRNRTAADSSFRDIALSQPLPSALRRYTAMPVTQFNVNPAQELTTRTRTTMNNLDPGPAPTPISWTGTLEVLPSGPTTQFLTGNRSLDAGRGGQQQPITGSLQAAPVPVSAAPKLLRQRITLLSNETNPLTLPNDTISRVTELFDYYAYDDGSAEATLSLPIASTGPVTFYATRYDLNTPDVVRSIRLYPMATALGRTVTVAIWEDSNNQPAATPKATKSFLIPASLPAGQAYVEVPFDAPVAVSGRFYAGYGQASSSQFVEVGVDLNNAPPANYFFISLLNAWESISLATTKSPNGALMLRPMMGASPITAAAPANVAASYSIFPNPTTDGLVRVEGRYTRATVLDALGRTVWEQPAAQAGQAQLSLQQLLPGVYVVRLTLANGLVVTKRLVREN</sequence>
<evidence type="ECO:0000313" key="4">
    <source>
        <dbReference type="Proteomes" id="UP000298337"/>
    </source>
</evidence>
<dbReference type="OrthoDB" id="1488838at2"/>
<dbReference type="NCBIfam" id="TIGR04183">
    <property type="entry name" value="Por_Secre_tail"/>
    <property type="match status" value="1"/>
</dbReference>
<organism evidence="3 4">
    <name type="scientific">Hymenobacter fodinae</name>
    <dbReference type="NCBI Taxonomy" id="2510796"/>
    <lineage>
        <taxon>Bacteria</taxon>
        <taxon>Pseudomonadati</taxon>
        <taxon>Bacteroidota</taxon>
        <taxon>Cytophagia</taxon>
        <taxon>Cytophagales</taxon>
        <taxon>Hymenobacteraceae</taxon>
        <taxon>Hymenobacter</taxon>
    </lineage>
</organism>
<dbReference type="AlphaFoldDB" id="A0A4Z0P8K2"/>
<dbReference type="Proteomes" id="UP000298337">
    <property type="component" value="Unassembled WGS sequence"/>
</dbReference>
<reference evidence="3 4" key="1">
    <citation type="submission" date="2019-04" db="EMBL/GenBank/DDBJ databases">
        <authorList>
            <person name="Feng G."/>
            <person name="Zhang J."/>
            <person name="Zhu H."/>
        </authorList>
    </citation>
    <scope>NUCLEOTIDE SEQUENCE [LARGE SCALE GENOMIC DNA]</scope>
    <source>
        <strain evidence="3 4">92R-1</strain>
    </source>
</reference>
<evidence type="ECO:0000256" key="1">
    <source>
        <dbReference type="SAM" id="SignalP"/>
    </source>
</evidence>
<dbReference type="Gene3D" id="2.60.120.260">
    <property type="entry name" value="Galactose-binding domain-like"/>
    <property type="match status" value="1"/>
</dbReference>
<protein>
    <submittedName>
        <fullName evidence="3">T9SS type A sorting domain-containing protein</fullName>
    </submittedName>
</protein>
<dbReference type="RefSeq" id="WP_135434240.1">
    <property type="nucleotide sequence ID" value="NZ_SRLA01000002.1"/>
</dbReference>
<feature type="chain" id="PRO_5021360410" evidence="1">
    <location>
        <begin position="26"/>
        <end position="622"/>
    </location>
</feature>
<dbReference type="EMBL" id="SRLA01000002">
    <property type="protein sequence ID" value="TGE08330.1"/>
    <property type="molecule type" value="Genomic_DNA"/>
</dbReference>
<dbReference type="Pfam" id="PF18962">
    <property type="entry name" value="Por_Secre_tail"/>
    <property type="match status" value="1"/>
</dbReference>
<proteinExistence type="predicted"/>
<feature type="domain" description="Secretion system C-terminal sorting" evidence="2">
    <location>
        <begin position="550"/>
        <end position="617"/>
    </location>
</feature>
<accession>A0A4Z0P8K2</accession>
<evidence type="ECO:0000313" key="3">
    <source>
        <dbReference type="EMBL" id="TGE08330.1"/>
    </source>
</evidence>
<name>A0A4Z0P8K2_9BACT</name>
<keyword evidence="4" id="KW-1185">Reference proteome</keyword>
<evidence type="ECO:0000259" key="2">
    <source>
        <dbReference type="Pfam" id="PF18962"/>
    </source>
</evidence>
<keyword evidence="1" id="KW-0732">Signal</keyword>